<dbReference type="InterPro" id="IPR015422">
    <property type="entry name" value="PyrdxlP-dep_Trfase_small"/>
</dbReference>
<keyword evidence="5" id="KW-0032">Aminotransferase</keyword>
<dbReference type="Pfam" id="PF01041">
    <property type="entry name" value="DegT_DnrJ_EryC1"/>
    <property type="match status" value="1"/>
</dbReference>
<dbReference type="OrthoDB" id="9768668at2"/>
<dbReference type="CDD" id="cd00616">
    <property type="entry name" value="AHBA_syn"/>
    <property type="match status" value="1"/>
</dbReference>
<evidence type="ECO:0000313" key="6">
    <source>
        <dbReference type="Proteomes" id="UP000002033"/>
    </source>
</evidence>
<organism evidence="5 6">
    <name type="scientific">Hyphomicrobium denitrificans (strain ATCC 51888 / DSM 1869 / NCIMB 11706 / TK 0415)</name>
    <dbReference type="NCBI Taxonomy" id="582899"/>
    <lineage>
        <taxon>Bacteria</taxon>
        <taxon>Pseudomonadati</taxon>
        <taxon>Pseudomonadota</taxon>
        <taxon>Alphaproteobacteria</taxon>
        <taxon>Hyphomicrobiales</taxon>
        <taxon>Hyphomicrobiaceae</taxon>
        <taxon>Hyphomicrobium</taxon>
    </lineage>
</organism>
<keyword evidence="3 4" id="KW-0663">Pyridoxal phosphate</keyword>
<dbReference type="Proteomes" id="UP000002033">
    <property type="component" value="Chromosome"/>
</dbReference>
<evidence type="ECO:0000256" key="2">
    <source>
        <dbReference type="PIRSR" id="PIRSR000390-1"/>
    </source>
</evidence>
<proteinExistence type="inferred from homology"/>
<comment type="similarity">
    <text evidence="1 4">Belongs to the DegT/DnrJ/EryC1 family.</text>
</comment>
<evidence type="ECO:0000256" key="1">
    <source>
        <dbReference type="ARBA" id="ARBA00037999"/>
    </source>
</evidence>
<keyword evidence="5" id="KW-0808">Transferase</keyword>
<dbReference type="InterPro" id="IPR000653">
    <property type="entry name" value="DegT/StrS_aminotransferase"/>
</dbReference>
<dbReference type="RefSeq" id="WP_013214236.1">
    <property type="nucleotide sequence ID" value="NC_014313.1"/>
</dbReference>
<dbReference type="SUPFAM" id="SSF53383">
    <property type="entry name" value="PLP-dependent transferases"/>
    <property type="match status" value="1"/>
</dbReference>
<dbReference type="InterPro" id="IPR015421">
    <property type="entry name" value="PyrdxlP-dep_Trfase_major"/>
</dbReference>
<dbReference type="PIRSF" id="PIRSF000390">
    <property type="entry name" value="PLP_StrS"/>
    <property type="match status" value="1"/>
</dbReference>
<dbReference type="EC" id="2.6.1.50" evidence="5"/>
<feature type="modified residue" description="N6-(pyridoxal phosphate)lysine" evidence="3">
    <location>
        <position position="185"/>
    </location>
</feature>
<gene>
    <name evidence="5" type="ordered locus">Hden_0191</name>
</gene>
<dbReference type="Gene3D" id="3.40.640.10">
    <property type="entry name" value="Type I PLP-dependent aspartate aminotransferase-like (Major domain)"/>
    <property type="match status" value="1"/>
</dbReference>
<dbReference type="STRING" id="582899.Hden_0191"/>
<evidence type="ECO:0000256" key="4">
    <source>
        <dbReference type="RuleBase" id="RU004508"/>
    </source>
</evidence>
<dbReference type="InterPro" id="IPR015424">
    <property type="entry name" value="PyrdxlP-dep_Trfase"/>
</dbReference>
<dbReference type="EMBL" id="CP002083">
    <property type="protein sequence ID" value="ADJ22017.1"/>
    <property type="molecule type" value="Genomic_DNA"/>
</dbReference>
<dbReference type="eggNOG" id="COG0399">
    <property type="taxonomic scope" value="Bacteria"/>
</dbReference>
<keyword evidence="6" id="KW-1185">Reference proteome</keyword>
<reference evidence="6" key="1">
    <citation type="journal article" date="2011" name="J. Bacteriol.">
        <title>Genome sequences of eight morphologically diverse alphaproteobacteria.</title>
        <authorList>
            <consortium name="US DOE Joint Genome Institute"/>
            <person name="Brown P.J."/>
            <person name="Kysela D.T."/>
            <person name="Buechlein A."/>
            <person name="Hemmerich C."/>
            <person name="Brun Y.V."/>
        </authorList>
    </citation>
    <scope>NUCLEOTIDE SEQUENCE [LARGE SCALE GENOMIC DNA]</scope>
    <source>
        <strain evidence="6">ATCC 51888 / DSM 1869 / NCIB 11706 / TK 0415</strain>
    </source>
</reference>
<protein>
    <submittedName>
        <fullName evidence="5">Glutamine--scyllo-inositol transaminase</fullName>
        <ecNumber evidence="5">2.6.1.50</ecNumber>
    </submittedName>
</protein>
<dbReference type="GO" id="GO:0030170">
    <property type="term" value="F:pyridoxal phosphate binding"/>
    <property type="evidence" value="ECO:0007669"/>
    <property type="project" value="TreeGrafter"/>
</dbReference>
<dbReference type="HOGENOM" id="CLU_033332_7_2_5"/>
<dbReference type="PANTHER" id="PTHR30244">
    <property type="entry name" value="TRANSAMINASE"/>
    <property type="match status" value="1"/>
</dbReference>
<evidence type="ECO:0000256" key="3">
    <source>
        <dbReference type="PIRSR" id="PIRSR000390-2"/>
    </source>
</evidence>
<accession>D8JQ96</accession>
<feature type="active site" description="Proton acceptor" evidence="2">
    <location>
        <position position="185"/>
    </location>
</feature>
<name>D8JQ96_HYPDA</name>
<dbReference type="Gene3D" id="3.90.1150.10">
    <property type="entry name" value="Aspartate Aminotransferase, domain 1"/>
    <property type="match status" value="1"/>
</dbReference>
<dbReference type="GO" id="GO:0047310">
    <property type="term" value="F:glutamine-scyllo-inositol transaminase activity"/>
    <property type="evidence" value="ECO:0007669"/>
    <property type="project" value="UniProtKB-EC"/>
</dbReference>
<sequence>MPKTPFSPWPSFSPEEVEAVAAVLSSNKVNYWTGSEGRAFEQEFAAWTGARHAIALANGTVALEIALKGLGIGAGDEVIVTPRSFIASVSCVAMAGATPVFADVDRNTQALSAETIAPLISARTKAVIVVHLGGMPADMDPIMALARAHGFTVIEDCAQAHGARYKGRSVGTIGHLGAWSFCQDKIMTTGGEGGMITTDDAELWSRMWSLKDHGKGYATMQASEPQATFRWVHEAFGGNGRMLEMQAVIGRLQLKKMDEWTKIRGRYAEQIRQTARGLKGLRVCDIPNWAEPAAYRCYAFVDAEALAGGWTRDRIIHEIRAEDVPCFVGSCSEIYLEKAFDGTPWRPKERLPIARELGETSLAFLVHPTLAPEHIDRTCDVLSDVMQRAAA</sequence>
<evidence type="ECO:0000313" key="5">
    <source>
        <dbReference type="EMBL" id="ADJ22017.1"/>
    </source>
</evidence>
<dbReference type="AlphaFoldDB" id="D8JQ96"/>
<dbReference type="KEGG" id="hdn:Hden_0191"/>
<dbReference type="GO" id="GO:0000271">
    <property type="term" value="P:polysaccharide biosynthetic process"/>
    <property type="evidence" value="ECO:0007669"/>
    <property type="project" value="TreeGrafter"/>
</dbReference>
<dbReference type="PANTHER" id="PTHR30244:SF34">
    <property type="entry name" value="DTDP-4-AMINO-4,6-DIDEOXYGALACTOSE TRANSAMINASE"/>
    <property type="match status" value="1"/>
</dbReference>